<organism evidence="1">
    <name type="scientific">Siphoviridae sp. ctMkg9</name>
    <dbReference type="NCBI Taxonomy" id="2825463"/>
    <lineage>
        <taxon>Viruses</taxon>
        <taxon>Duplodnaviria</taxon>
        <taxon>Heunggongvirae</taxon>
        <taxon>Uroviricota</taxon>
        <taxon>Caudoviricetes</taxon>
    </lineage>
</organism>
<protein>
    <submittedName>
        <fullName evidence="1">Major capsid protein</fullName>
    </submittedName>
</protein>
<accession>A0A8S5PGT2</accession>
<dbReference type="InterPro" id="IPR048813">
    <property type="entry name" value="GP7-like"/>
</dbReference>
<dbReference type="EMBL" id="BK015410">
    <property type="protein sequence ID" value="DAE05404.1"/>
    <property type="molecule type" value="Genomic_DNA"/>
</dbReference>
<reference evidence="1" key="1">
    <citation type="journal article" date="2021" name="Proc. Natl. Acad. Sci. U.S.A.">
        <title>A Catalog of Tens of Thousands of Viruses from Human Metagenomes Reveals Hidden Associations with Chronic Diseases.</title>
        <authorList>
            <person name="Tisza M.J."/>
            <person name="Buck C.B."/>
        </authorList>
    </citation>
    <scope>NUCLEOTIDE SEQUENCE</scope>
    <source>
        <strain evidence="1">CtMkg9</strain>
    </source>
</reference>
<evidence type="ECO:0000313" key="1">
    <source>
        <dbReference type="EMBL" id="DAE05404.1"/>
    </source>
</evidence>
<proteinExistence type="predicted"/>
<name>A0A8S5PGT2_9CAUD</name>
<sequence>MITLEEAKVGMADKVDQAVIDEFRRGSLLLDKLVFDNAVAPGTGGSTLTYGYTKLKTPSTAGFRKINGSYTNNEAKREKASADLKIFGGNFKIDRVLINTSGAVDELDFQMKEKIKGAINLFHNTVINGNEAVNEDEFNGLDVMLKGSSTEYNASEYAQTTDTDIVEGKTYYTRSGSGTESSPYKYTKVASPAKANIATYYELKNAFDLSTSKKMDDNYQEFLDKMDDFVSIMQGKPTMFLGNNKLITKIKGIARRAGYYTKSEDAFGRSIDMWDNIPLVDLEEYFDGVNTTPCVKISEDGLTDLYAVQIAKDGFHGVSPTGTGVLSTCLPDMKAPGTVKEGDVEMVAAVVLKNTLKAGVFRNIKVK</sequence>
<dbReference type="NCBIfam" id="NF045672">
    <property type="entry name" value="MCP_gp7_epsi_15"/>
    <property type="match status" value="1"/>
</dbReference>